<reference evidence="1" key="1">
    <citation type="journal article" date="2021" name="Arch. Microbiol.">
        <title>Methyloradius palustris gen. nov., sp. nov., a methanol-oxidizing bacterium isolated from snow.</title>
        <authorList>
            <person name="Miyadera T."/>
            <person name="Kojima H."/>
            <person name="Fukui M."/>
        </authorList>
    </citation>
    <scope>NUCLEOTIDE SEQUENCE</scope>
    <source>
        <strain evidence="1">Zm11</strain>
    </source>
</reference>
<proteinExistence type="predicted"/>
<evidence type="ECO:0000313" key="2">
    <source>
        <dbReference type="Proteomes" id="UP000826722"/>
    </source>
</evidence>
<organism evidence="1 2">
    <name type="scientific">Methyloradius palustris</name>
    <dbReference type="NCBI Taxonomy" id="2778876"/>
    <lineage>
        <taxon>Bacteria</taxon>
        <taxon>Pseudomonadati</taxon>
        <taxon>Pseudomonadota</taxon>
        <taxon>Betaproteobacteria</taxon>
        <taxon>Nitrosomonadales</taxon>
        <taxon>Methylophilaceae</taxon>
        <taxon>Methyloradius</taxon>
    </lineage>
</organism>
<dbReference type="KEGG" id="mpau:ZMTM_04140"/>
<dbReference type="Pfam" id="PF13589">
    <property type="entry name" value="HATPase_c_3"/>
    <property type="match status" value="1"/>
</dbReference>
<name>A0A8D5FYN4_9PROT</name>
<evidence type="ECO:0008006" key="3">
    <source>
        <dbReference type="Google" id="ProtNLM"/>
    </source>
</evidence>
<protein>
    <recommendedName>
        <fullName evidence="3">ATP-binding protein</fullName>
    </recommendedName>
</protein>
<gene>
    <name evidence="1" type="ORF">ZMTM_04140</name>
</gene>
<sequence>MSNTNESASSQQPKYVLRFSHNIIEHLGLKLYQNKPTNVIAELVSNSWDADANNIWINLITNTDGSPKSIIVADDGRGMDQTALVQKYLVVGKAKRAKGNPNETSIDGRMLMGRKGIGKLAPFGVAQIVELITVQNNKATWLKFDYQKMTAADHEGASLAEYEPEVIADNKEIASLLSEASLAEIIKPLLNNIAGTGRGTIIWAHHLTLRRPISPSAMLESLGRRFTVTLARPDFKVKVNDTEVTEKHVFPEWEIRIPDSGSLKATVETPIGNKEISYWVGFVKEATWSHDQAGVGIYAHGKIAQDRPFFFGNKGNEIFTRYLYAVVEADWIDELENDAISTDRTSIDWDNDDFTKLHEWGSLNIRGWIQVYTAHRKAVAKTENIEIVTQVLKKNENLGLRESEKDHLADLLAEVTPRLGKEEANKEKLVEATVKAWVHEPARKLIKKLWEEAAEFDADKFSIIVGKLSEQLIPESLSLAVVFSQRVYALTQLHNHIMLGKETQLQALIEQFPWILKNDYEKYIPRNSLKTICDEAEASGIFPRRTTHPLDGAATQPDFVFFEDANQNNMVIVELKGPEITASYGQDEQLNSYVRYLQSRFPGSNVNGILVSGNFDEVLYKTASVAVEYVRWEDVLKRSRRDHMELLAALLAGSETDKQDARVQQICQLGGKPVEEFLIAMSQHTPQLALIMDKLSPQK</sequence>
<dbReference type="Gene3D" id="3.30.565.10">
    <property type="entry name" value="Histidine kinase-like ATPase, C-terminal domain"/>
    <property type="match status" value="1"/>
</dbReference>
<dbReference type="InterPro" id="IPR036890">
    <property type="entry name" value="HATPase_C_sf"/>
</dbReference>
<keyword evidence="2" id="KW-1185">Reference proteome</keyword>
<dbReference type="AlphaFoldDB" id="A0A8D5FYN4"/>
<dbReference type="SUPFAM" id="SSF55874">
    <property type="entry name" value="ATPase domain of HSP90 chaperone/DNA topoisomerase II/histidine kinase"/>
    <property type="match status" value="1"/>
</dbReference>
<evidence type="ECO:0000313" key="1">
    <source>
        <dbReference type="EMBL" id="BCM24155.1"/>
    </source>
</evidence>
<dbReference type="Proteomes" id="UP000826722">
    <property type="component" value="Chromosome"/>
</dbReference>
<dbReference type="InterPro" id="IPR011856">
    <property type="entry name" value="tRNA_endonuc-like_dom_sf"/>
</dbReference>
<dbReference type="EMBL" id="AP024110">
    <property type="protein sequence ID" value="BCM24155.1"/>
    <property type="molecule type" value="Genomic_DNA"/>
</dbReference>
<accession>A0A8D5FYN4</accession>
<dbReference type="Gene3D" id="3.40.1350.10">
    <property type="match status" value="1"/>
</dbReference>
<dbReference type="RefSeq" id="WP_221764712.1">
    <property type="nucleotide sequence ID" value="NZ_AP024110.1"/>
</dbReference>
<dbReference type="GO" id="GO:0003676">
    <property type="term" value="F:nucleic acid binding"/>
    <property type="evidence" value="ECO:0007669"/>
    <property type="project" value="InterPro"/>
</dbReference>